<feature type="compositionally biased region" description="Basic and acidic residues" evidence="1">
    <location>
        <begin position="32"/>
        <end position="49"/>
    </location>
</feature>
<dbReference type="EMBL" id="QHJQ01000001">
    <property type="protein sequence ID" value="PXA05321.1"/>
    <property type="molecule type" value="Genomic_DNA"/>
</dbReference>
<dbReference type="NCBIfam" id="TIGR03696">
    <property type="entry name" value="Rhs_assc_core"/>
    <property type="match status" value="1"/>
</dbReference>
<feature type="compositionally biased region" description="Basic and acidic residues" evidence="1">
    <location>
        <begin position="1"/>
        <end position="21"/>
    </location>
</feature>
<dbReference type="OrthoDB" id="1191296at2"/>
<evidence type="ECO:0000313" key="2">
    <source>
        <dbReference type="EMBL" id="PXA05321.1"/>
    </source>
</evidence>
<dbReference type="Proteomes" id="UP000247099">
    <property type="component" value="Unassembled WGS sequence"/>
</dbReference>
<feature type="region of interest" description="Disordered" evidence="1">
    <location>
        <begin position="1"/>
        <end position="49"/>
    </location>
</feature>
<organism evidence="2 3">
    <name type="scientific">Coraliomargarita sinensis</name>
    <dbReference type="NCBI Taxonomy" id="2174842"/>
    <lineage>
        <taxon>Bacteria</taxon>
        <taxon>Pseudomonadati</taxon>
        <taxon>Verrucomicrobiota</taxon>
        <taxon>Opitutia</taxon>
        <taxon>Puniceicoccales</taxon>
        <taxon>Coraliomargaritaceae</taxon>
        <taxon>Coraliomargarita</taxon>
    </lineage>
</organism>
<proteinExistence type="predicted"/>
<comment type="caution">
    <text evidence="2">The sequence shown here is derived from an EMBL/GenBank/DDBJ whole genome shotgun (WGS) entry which is preliminary data.</text>
</comment>
<evidence type="ECO:0000256" key="1">
    <source>
        <dbReference type="SAM" id="MobiDB-lite"/>
    </source>
</evidence>
<protein>
    <recommendedName>
        <fullName evidence="4">RHS repeat-associated core domain-containing protein</fullName>
    </recommendedName>
</protein>
<sequence>MPSKQRIDPMRFARRNCEKTKGTTPRNPKCPKNKDSEATPKGEHRKEPMDLERVRFKRDRLNRFDIISGTLVGEYGFSTKPFVDGLDWYYYGFRYYDPVTGRWPSRDPIEERGFNVLLNANGTGDFRILMSNASQGNSYLMIWNALIGKIDYLGLSDADKLSVMSTLSSAIGAGCCCYWTEAFKAVADNFLESRKRREKIRKGVSSAKTLGEKLKEKLDDNEDLKDIRAIEKLDKALGKILDNLPIAEAALETDYNAINAMLAALTVAEKVPAAGKVANYYKEAIKGITNGIGNVRSGPFDRLVTTIILDCEDPPGSADAKDLSSMQTMLLISGKRKVSFSDFDKTCGGGN</sequence>
<accession>A0A317ZPL2</accession>
<evidence type="ECO:0008006" key="4">
    <source>
        <dbReference type="Google" id="ProtNLM"/>
    </source>
</evidence>
<evidence type="ECO:0000313" key="3">
    <source>
        <dbReference type="Proteomes" id="UP000247099"/>
    </source>
</evidence>
<dbReference type="InterPro" id="IPR022385">
    <property type="entry name" value="Rhs_assc_core"/>
</dbReference>
<dbReference type="AlphaFoldDB" id="A0A317ZPL2"/>
<name>A0A317ZPL2_9BACT</name>
<keyword evidence="3" id="KW-1185">Reference proteome</keyword>
<dbReference type="Gene3D" id="2.180.10.10">
    <property type="entry name" value="RHS repeat-associated core"/>
    <property type="match status" value="1"/>
</dbReference>
<dbReference type="RefSeq" id="WP_110129402.1">
    <property type="nucleotide sequence ID" value="NZ_QHJQ01000001.1"/>
</dbReference>
<reference evidence="2 3" key="1">
    <citation type="submission" date="2018-05" db="EMBL/GenBank/DDBJ databases">
        <title>Coraliomargarita sinensis sp. nov., isolated from a marine solar saltern.</title>
        <authorList>
            <person name="Zhou L.Y."/>
        </authorList>
    </citation>
    <scope>NUCLEOTIDE SEQUENCE [LARGE SCALE GENOMIC DNA]</scope>
    <source>
        <strain evidence="2 3">WN38</strain>
    </source>
</reference>
<gene>
    <name evidence="2" type="ORF">DDZ13_00200</name>
</gene>
<dbReference type="InParanoid" id="A0A317ZPL2"/>